<reference evidence="2" key="1">
    <citation type="submission" date="2020-11" db="EMBL/GenBank/DDBJ databases">
        <title>Whole-genome analyses of Nonomuraea sp. K274.</title>
        <authorList>
            <person name="Veyisoglu A."/>
        </authorList>
    </citation>
    <scope>NUCLEOTIDE SEQUENCE</scope>
    <source>
        <strain evidence="2">K274</strain>
    </source>
</reference>
<dbReference type="AlphaFoldDB" id="A0A931ABJ2"/>
<dbReference type="Proteomes" id="UP000605361">
    <property type="component" value="Unassembled WGS sequence"/>
</dbReference>
<keyword evidence="3" id="KW-1185">Reference proteome</keyword>
<accession>A0A931ABJ2</accession>
<proteinExistence type="predicted"/>
<dbReference type="RefSeq" id="WP_195898729.1">
    <property type="nucleotide sequence ID" value="NZ_JADOGI010000102.1"/>
</dbReference>
<keyword evidence="1" id="KW-0732">Signal</keyword>
<feature type="signal peptide" evidence="1">
    <location>
        <begin position="1"/>
        <end position="26"/>
    </location>
</feature>
<dbReference type="EMBL" id="JADOGI010000102">
    <property type="protein sequence ID" value="MBF8189796.1"/>
    <property type="molecule type" value="Genomic_DNA"/>
</dbReference>
<gene>
    <name evidence="2" type="ORF">ITP53_29515</name>
</gene>
<evidence type="ECO:0000256" key="1">
    <source>
        <dbReference type="SAM" id="SignalP"/>
    </source>
</evidence>
<sequence length="103" mass="10813">MRSIPAVLAASAAVALALPCAAPAFAAPRGVTITSSDGHEQTFENPSRGKCYTGGFGTDSTLTNSTQGTVLIFPDLNCMTRIFLPVKPGDSRHSNVRSFMPLE</sequence>
<evidence type="ECO:0008006" key="4">
    <source>
        <dbReference type="Google" id="ProtNLM"/>
    </source>
</evidence>
<comment type="caution">
    <text evidence="2">The sequence shown here is derived from an EMBL/GenBank/DDBJ whole genome shotgun (WGS) entry which is preliminary data.</text>
</comment>
<feature type="chain" id="PRO_5037794308" description="Secreted protein" evidence="1">
    <location>
        <begin position="27"/>
        <end position="103"/>
    </location>
</feature>
<evidence type="ECO:0000313" key="2">
    <source>
        <dbReference type="EMBL" id="MBF8189796.1"/>
    </source>
</evidence>
<name>A0A931ABJ2_9ACTN</name>
<protein>
    <recommendedName>
        <fullName evidence="4">Secreted protein</fullName>
    </recommendedName>
</protein>
<organism evidence="2 3">
    <name type="scientific">Nonomuraea cypriaca</name>
    <dbReference type="NCBI Taxonomy" id="1187855"/>
    <lineage>
        <taxon>Bacteria</taxon>
        <taxon>Bacillati</taxon>
        <taxon>Actinomycetota</taxon>
        <taxon>Actinomycetes</taxon>
        <taxon>Streptosporangiales</taxon>
        <taxon>Streptosporangiaceae</taxon>
        <taxon>Nonomuraea</taxon>
    </lineage>
</organism>
<evidence type="ECO:0000313" key="3">
    <source>
        <dbReference type="Proteomes" id="UP000605361"/>
    </source>
</evidence>